<keyword evidence="1" id="KW-0812">Transmembrane</keyword>
<comment type="caution">
    <text evidence="3">The sequence shown here is derived from an EMBL/GenBank/DDBJ whole genome shotgun (WGS) entry which is preliminary data.</text>
</comment>
<evidence type="ECO:0000313" key="4">
    <source>
        <dbReference type="Proteomes" id="UP000242188"/>
    </source>
</evidence>
<keyword evidence="1" id="KW-0472">Membrane</keyword>
<gene>
    <name evidence="3" type="ORF">KP79_PYT15859</name>
</gene>
<feature type="transmembrane region" description="Helical" evidence="1">
    <location>
        <begin position="34"/>
        <end position="57"/>
    </location>
</feature>
<dbReference type="Proteomes" id="UP000242188">
    <property type="component" value="Unassembled WGS sequence"/>
</dbReference>
<evidence type="ECO:0000259" key="2">
    <source>
        <dbReference type="Pfam" id="PF05050"/>
    </source>
</evidence>
<evidence type="ECO:0000256" key="1">
    <source>
        <dbReference type="SAM" id="Phobius"/>
    </source>
</evidence>
<reference evidence="3 4" key="1">
    <citation type="journal article" date="2017" name="Nat. Ecol. Evol.">
        <title>Scallop genome provides insights into evolution of bilaterian karyotype and development.</title>
        <authorList>
            <person name="Wang S."/>
            <person name="Zhang J."/>
            <person name="Jiao W."/>
            <person name="Li J."/>
            <person name="Xun X."/>
            <person name="Sun Y."/>
            <person name="Guo X."/>
            <person name="Huan P."/>
            <person name="Dong B."/>
            <person name="Zhang L."/>
            <person name="Hu X."/>
            <person name="Sun X."/>
            <person name="Wang J."/>
            <person name="Zhao C."/>
            <person name="Wang Y."/>
            <person name="Wang D."/>
            <person name="Huang X."/>
            <person name="Wang R."/>
            <person name="Lv J."/>
            <person name="Li Y."/>
            <person name="Zhang Z."/>
            <person name="Liu B."/>
            <person name="Lu W."/>
            <person name="Hui Y."/>
            <person name="Liang J."/>
            <person name="Zhou Z."/>
            <person name="Hou R."/>
            <person name="Li X."/>
            <person name="Liu Y."/>
            <person name="Li H."/>
            <person name="Ning X."/>
            <person name="Lin Y."/>
            <person name="Zhao L."/>
            <person name="Xing Q."/>
            <person name="Dou J."/>
            <person name="Li Y."/>
            <person name="Mao J."/>
            <person name="Guo H."/>
            <person name="Dou H."/>
            <person name="Li T."/>
            <person name="Mu C."/>
            <person name="Jiang W."/>
            <person name="Fu Q."/>
            <person name="Fu X."/>
            <person name="Miao Y."/>
            <person name="Liu J."/>
            <person name="Yu Q."/>
            <person name="Li R."/>
            <person name="Liao H."/>
            <person name="Li X."/>
            <person name="Kong Y."/>
            <person name="Jiang Z."/>
            <person name="Chourrout D."/>
            <person name="Li R."/>
            <person name="Bao Z."/>
        </authorList>
    </citation>
    <scope>NUCLEOTIDE SEQUENCE [LARGE SCALE GENOMIC DNA]</scope>
    <source>
        <strain evidence="3 4">PY_sf001</strain>
    </source>
</reference>
<dbReference type="SUPFAM" id="SSF53335">
    <property type="entry name" value="S-adenosyl-L-methionine-dependent methyltransferases"/>
    <property type="match status" value="1"/>
</dbReference>
<organism evidence="3 4">
    <name type="scientific">Mizuhopecten yessoensis</name>
    <name type="common">Japanese scallop</name>
    <name type="synonym">Patinopecten yessoensis</name>
    <dbReference type="NCBI Taxonomy" id="6573"/>
    <lineage>
        <taxon>Eukaryota</taxon>
        <taxon>Metazoa</taxon>
        <taxon>Spiralia</taxon>
        <taxon>Lophotrochozoa</taxon>
        <taxon>Mollusca</taxon>
        <taxon>Bivalvia</taxon>
        <taxon>Autobranchia</taxon>
        <taxon>Pteriomorphia</taxon>
        <taxon>Pectinida</taxon>
        <taxon>Pectinoidea</taxon>
        <taxon>Pectinidae</taxon>
        <taxon>Mizuhopecten</taxon>
    </lineage>
</organism>
<dbReference type="EMBL" id="NEDP02004827">
    <property type="protein sequence ID" value="OWF44328.1"/>
    <property type="molecule type" value="Genomic_DNA"/>
</dbReference>
<accession>A0A210Q6G2</accession>
<dbReference type="Pfam" id="PF05050">
    <property type="entry name" value="Methyltransf_21"/>
    <property type="match status" value="1"/>
</dbReference>
<dbReference type="InterPro" id="IPR029063">
    <property type="entry name" value="SAM-dependent_MTases_sf"/>
</dbReference>
<dbReference type="AlphaFoldDB" id="A0A210Q6G2"/>
<proteinExistence type="predicted"/>
<evidence type="ECO:0000313" key="3">
    <source>
        <dbReference type="EMBL" id="OWF44328.1"/>
    </source>
</evidence>
<dbReference type="OrthoDB" id="10266791at2759"/>
<protein>
    <recommendedName>
        <fullName evidence="2">Methyltransferase FkbM domain-containing protein</fullName>
    </recommendedName>
</protein>
<sequence>MKYLKISSLVPDRDWRSLKGCVCATHPLKVFKCCCFVVVGVLIIELMFFNMFIMYGYHLMKDNITPVLNKQSNSWIDKFAESKMVRDFVYSGKAGGFVSLIQQTLERVYVAFPEDGSNRMKVGMLGLDVSHSGESLFLYRRLSRRRKFMYEHLVVDIGANDGFLSSNSFNFIQWGWDAILVEPQTKQLRMAMLNLRRYNNPYRDGNQTVRFVEAIIGNSDAMVDFVNTDDMVSMEGHVLQERDLYDKKLRQSLIKVQSLSVKTFVTKYGIPRYFGILSIDAEGGGNTILHSFMELGYRPAFIIYEDLHERQWETPAETIEYLAGKGYRFLSKRGWNNILEHMTDTSMHYLTPHKTLFVTLSVERSLHVYTRILRLL</sequence>
<dbReference type="Gene3D" id="3.40.50.150">
    <property type="entry name" value="Vaccinia Virus protein VP39"/>
    <property type="match status" value="1"/>
</dbReference>
<keyword evidence="4" id="KW-1185">Reference proteome</keyword>
<dbReference type="InterPro" id="IPR006342">
    <property type="entry name" value="FkbM_mtfrase"/>
</dbReference>
<name>A0A210Q6G2_MIZYE</name>
<keyword evidence="1" id="KW-1133">Transmembrane helix</keyword>
<feature type="domain" description="Methyltransferase FkbM" evidence="2">
    <location>
        <begin position="156"/>
        <end position="329"/>
    </location>
</feature>